<sequence length="102" mass="10844">MTDPDVSPGQSHESRRAALFRILPGQLPPAGGTLRVTDGGEHPFSVIVPRVFIDHLTAGRANADSLFQGEFRECQELHGGILRKRVFLTGAVAVTGVAGGVR</sequence>
<evidence type="ECO:0000313" key="2">
    <source>
        <dbReference type="Proteomes" id="UP000284451"/>
    </source>
</evidence>
<reference evidence="1 2" key="2">
    <citation type="submission" date="2019-01" db="EMBL/GenBank/DDBJ databases">
        <authorList>
            <person name="Li Y."/>
        </authorList>
    </citation>
    <scope>NUCLEOTIDE SEQUENCE [LARGE SCALE GENOMIC DNA]</scope>
    <source>
        <strain evidence="1 2">07D10-4-3</strain>
    </source>
</reference>
<dbReference type="EMBL" id="SAUY01000021">
    <property type="protein sequence ID" value="RWR29195.1"/>
    <property type="molecule type" value="Genomic_DNA"/>
</dbReference>
<dbReference type="Proteomes" id="UP000284451">
    <property type="component" value="Unassembled WGS sequence"/>
</dbReference>
<reference evidence="1 2" key="1">
    <citation type="submission" date="2019-01" db="EMBL/GenBank/DDBJ databases">
        <title>Sinorhodobacter populi sp. nov. isolated from the symptomatic bark tissue of Populus euramericana canker.</title>
        <authorList>
            <person name="Xu G."/>
        </authorList>
    </citation>
    <scope>NUCLEOTIDE SEQUENCE [LARGE SCALE GENOMIC DNA]</scope>
    <source>
        <strain evidence="1 2">07D10-4-3</strain>
    </source>
</reference>
<comment type="caution">
    <text evidence="1">The sequence shown here is derived from an EMBL/GenBank/DDBJ whole genome shotgun (WGS) entry which is preliminary data.</text>
</comment>
<name>A0A443K8X3_9RHOB</name>
<gene>
    <name evidence="1" type="ORF">D2T29_15010</name>
</gene>
<dbReference type="RefSeq" id="WP_128233103.1">
    <property type="nucleotide sequence ID" value="NZ_SAUY01000021.1"/>
</dbReference>
<evidence type="ECO:0000313" key="1">
    <source>
        <dbReference type="EMBL" id="RWR29195.1"/>
    </source>
</evidence>
<accession>A0A443K8X3</accession>
<protein>
    <submittedName>
        <fullName evidence="1">Uncharacterized protein</fullName>
    </submittedName>
</protein>
<proteinExistence type="predicted"/>
<dbReference type="AlphaFoldDB" id="A0A443K8X3"/>
<organism evidence="1 2">
    <name type="scientific">Paenirhodobacter populi</name>
    <dbReference type="NCBI Taxonomy" id="2306993"/>
    <lineage>
        <taxon>Bacteria</taxon>
        <taxon>Pseudomonadati</taxon>
        <taxon>Pseudomonadota</taxon>
        <taxon>Alphaproteobacteria</taxon>
        <taxon>Rhodobacterales</taxon>
        <taxon>Rhodobacter group</taxon>
        <taxon>Paenirhodobacter</taxon>
    </lineage>
</organism>